<proteinExistence type="predicted"/>
<name>A0A8S9USH8_PHYIN</name>
<dbReference type="AlphaFoldDB" id="A0A8S9USH8"/>
<sequence>CCREPMTVATAKQSKAIDGLAFLERFFVPHGLTELVGHFVLWLITLGGVDVDGRSLVPRVVVLFAQSLVAGLEAQASARGAQRRFSTARPFTLVALGSRVSTTTCSLSVQHHSNQARTLHLLFTGRFGE</sequence>
<organism evidence="1 2">
    <name type="scientific">Phytophthora infestans</name>
    <name type="common">Potato late blight agent</name>
    <name type="synonym">Botrytis infestans</name>
    <dbReference type="NCBI Taxonomy" id="4787"/>
    <lineage>
        <taxon>Eukaryota</taxon>
        <taxon>Sar</taxon>
        <taxon>Stramenopiles</taxon>
        <taxon>Oomycota</taxon>
        <taxon>Peronosporomycetes</taxon>
        <taxon>Peronosporales</taxon>
        <taxon>Peronosporaceae</taxon>
        <taxon>Phytophthora</taxon>
    </lineage>
</organism>
<reference evidence="1" key="1">
    <citation type="submission" date="2020-03" db="EMBL/GenBank/DDBJ databases">
        <title>Hybrid Assembly of Korean Phytophthora infestans isolates.</title>
        <authorList>
            <person name="Prokchorchik M."/>
            <person name="Lee Y."/>
            <person name="Seo J."/>
            <person name="Cho J.-H."/>
            <person name="Park Y.-E."/>
            <person name="Jang D.-C."/>
            <person name="Im J.-S."/>
            <person name="Choi J.-G."/>
            <person name="Park H.-J."/>
            <person name="Lee G.-B."/>
            <person name="Lee Y.-G."/>
            <person name="Hong S.-Y."/>
            <person name="Cho K."/>
            <person name="Sohn K.H."/>
        </authorList>
    </citation>
    <scope>NUCLEOTIDE SEQUENCE</scope>
    <source>
        <strain evidence="1">KR_2_A2</strain>
    </source>
</reference>
<comment type="caution">
    <text evidence="1">The sequence shown here is derived from an EMBL/GenBank/DDBJ whole genome shotgun (WGS) entry which is preliminary data.</text>
</comment>
<feature type="non-terminal residue" evidence="1">
    <location>
        <position position="129"/>
    </location>
</feature>
<protein>
    <submittedName>
        <fullName evidence="1">Uncharacterized protein</fullName>
    </submittedName>
</protein>
<evidence type="ECO:0000313" key="2">
    <source>
        <dbReference type="Proteomes" id="UP000704712"/>
    </source>
</evidence>
<gene>
    <name evidence="1" type="ORF">GN958_ATG07180</name>
</gene>
<accession>A0A8S9USH8</accession>
<dbReference type="EMBL" id="JAACNO010001001">
    <property type="protein sequence ID" value="KAF4143660.1"/>
    <property type="molecule type" value="Genomic_DNA"/>
</dbReference>
<evidence type="ECO:0000313" key="1">
    <source>
        <dbReference type="EMBL" id="KAF4143660.1"/>
    </source>
</evidence>
<dbReference type="Proteomes" id="UP000704712">
    <property type="component" value="Unassembled WGS sequence"/>
</dbReference>